<evidence type="ECO:0008006" key="3">
    <source>
        <dbReference type="Google" id="ProtNLM"/>
    </source>
</evidence>
<dbReference type="PRINTS" id="PR00081">
    <property type="entry name" value="GDHRDH"/>
</dbReference>
<keyword evidence="2" id="KW-1185">Reference proteome</keyword>
<reference evidence="1" key="1">
    <citation type="submission" date="2023-06" db="EMBL/GenBank/DDBJ databases">
        <title>Conoideocrella luteorostrata (Hypocreales: Clavicipitaceae), a potential biocontrol fungus for elongate hemlock scale in United States Christmas tree production areas.</title>
        <authorList>
            <person name="Barrett H."/>
            <person name="Lovett B."/>
            <person name="Macias A.M."/>
            <person name="Stajich J.E."/>
            <person name="Kasson M.T."/>
        </authorList>
    </citation>
    <scope>NUCLEOTIDE SEQUENCE</scope>
    <source>
        <strain evidence="1">ARSEF 14590</strain>
    </source>
</reference>
<dbReference type="PANTHER" id="PTHR45458:SF3">
    <property type="entry name" value="CHAIN DEHYDROGENASE (ATSC), PUTATIVE-RELATED"/>
    <property type="match status" value="1"/>
</dbReference>
<dbReference type="AlphaFoldDB" id="A0AAJ0G002"/>
<dbReference type="InterPro" id="IPR002347">
    <property type="entry name" value="SDR_fam"/>
</dbReference>
<accession>A0AAJ0G002</accession>
<dbReference type="SUPFAM" id="SSF51735">
    <property type="entry name" value="NAD(P)-binding Rossmann-fold domains"/>
    <property type="match status" value="1"/>
</dbReference>
<sequence>MPSYLVTGASRGLGFEFMRQLSQDPNNTVIGLVRDQATTEKAVAVELSGASNIHILRADITNYDAVKAAVADVAKITGGSLDYLIANAAYVSKFDAYESLGVLGSMPKELEEDLLKSFKVNVVSNIHLINLFMPIILKGNTKKVIAITTAMADLDPINAFDVENVAGYAMSKAAMNVAVGKFSAQYKKHGVLFISISPGLVETGQHSNATPAQVQTLRGMFQKFAAYSPQFTGPAEPRDAVKDVISVWEKASIEGGNGGSYVSHFGNKQWL</sequence>
<gene>
    <name evidence="1" type="ORF">QQS21_004208</name>
</gene>
<protein>
    <recommendedName>
        <fullName evidence="3">NAD(P)-binding protein</fullName>
    </recommendedName>
</protein>
<dbReference type="GO" id="GO:0016616">
    <property type="term" value="F:oxidoreductase activity, acting on the CH-OH group of donors, NAD or NADP as acceptor"/>
    <property type="evidence" value="ECO:0007669"/>
    <property type="project" value="TreeGrafter"/>
</dbReference>
<dbReference type="PANTHER" id="PTHR45458">
    <property type="entry name" value="SHORT-CHAIN DEHYDROGENASE/REDUCTASE SDR"/>
    <property type="match status" value="1"/>
</dbReference>
<comment type="caution">
    <text evidence="1">The sequence shown here is derived from an EMBL/GenBank/DDBJ whole genome shotgun (WGS) entry which is preliminary data.</text>
</comment>
<dbReference type="Gene3D" id="3.40.50.720">
    <property type="entry name" value="NAD(P)-binding Rossmann-like Domain"/>
    <property type="match status" value="1"/>
</dbReference>
<organism evidence="1 2">
    <name type="scientific">Conoideocrella luteorostrata</name>
    <dbReference type="NCBI Taxonomy" id="1105319"/>
    <lineage>
        <taxon>Eukaryota</taxon>
        <taxon>Fungi</taxon>
        <taxon>Dikarya</taxon>
        <taxon>Ascomycota</taxon>
        <taxon>Pezizomycotina</taxon>
        <taxon>Sordariomycetes</taxon>
        <taxon>Hypocreomycetidae</taxon>
        <taxon>Hypocreales</taxon>
        <taxon>Clavicipitaceae</taxon>
        <taxon>Conoideocrella</taxon>
    </lineage>
</organism>
<name>A0AAJ0G002_9HYPO</name>
<dbReference type="InterPro" id="IPR052184">
    <property type="entry name" value="SDR_enzymes"/>
</dbReference>
<dbReference type="Proteomes" id="UP001251528">
    <property type="component" value="Unassembled WGS sequence"/>
</dbReference>
<dbReference type="EMBL" id="JASWJB010000060">
    <property type="protein sequence ID" value="KAK2603627.1"/>
    <property type="molecule type" value="Genomic_DNA"/>
</dbReference>
<evidence type="ECO:0000313" key="1">
    <source>
        <dbReference type="EMBL" id="KAK2603627.1"/>
    </source>
</evidence>
<dbReference type="InterPro" id="IPR036291">
    <property type="entry name" value="NAD(P)-bd_dom_sf"/>
</dbReference>
<proteinExistence type="predicted"/>
<dbReference type="Pfam" id="PF00106">
    <property type="entry name" value="adh_short"/>
    <property type="match status" value="1"/>
</dbReference>
<evidence type="ECO:0000313" key="2">
    <source>
        <dbReference type="Proteomes" id="UP001251528"/>
    </source>
</evidence>